<evidence type="ECO:0000256" key="1">
    <source>
        <dbReference type="SAM" id="MobiDB-lite"/>
    </source>
</evidence>
<sequence length="128" mass="14770">MPSLGLRTIVTMLDMETEPPDGTPRPQKTSLPKSNDEPMPEYARMYETDNDKCRHHKEIQKFVKMLNGRLSFLEHCIRSEKEFPDLTDDDALIGYLKDHNELSSLKEHKLGELALILPCPVLDCPEKY</sequence>
<gene>
    <name evidence="2" type="ORF">TNCV_2579311</name>
</gene>
<dbReference type="Proteomes" id="UP000887159">
    <property type="component" value="Unassembled WGS sequence"/>
</dbReference>
<name>A0A8X6VHV8_TRICX</name>
<evidence type="ECO:0000313" key="3">
    <source>
        <dbReference type="Proteomes" id="UP000887159"/>
    </source>
</evidence>
<dbReference type="EMBL" id="BMAU01021279">
    <property type="protein sequence ID" value="GFY07899.1"/>
    <property type="molecule type" value="Genomic_DNA"/>
</dbReference>
<accession>A0A8X6VHV8</accession>
<feature type="region of interest" description="Disordered" evidence="1">
    <location>
        <begin position="13"/>
        <end position="40"/>
    </location>
</feature>
<protein>
    <submittedName>
        <fullName evidence="2">Uncharacterized protein</fullName>
    </submittedName>
</protein>
<keyword evidence="3" id="KW-1185">Reference proteome</keyword>
<reference evidence="2" key="1">
    <citation type="submission" date="2020-08" db="EMBL/GenBank/DDBJ databases">
        <title>Multicomponent nature underlies the extraordinary mechanical properties of spider dragline silk.</title>
        <authorList>
            <person name="Kono N."/>
            <person name="Nakamura H."/>
            <person name="Mori M."/>
            <person name="Yoshida Y."/>
            <person name="Ohtoshi R."/>
            <person name="Malay A.D."/>
            <person name="Moran D.A.P."/>
            <person name="Tomita M."/>
            <person name="Numata K."/>
            <person name="Arakawa K."/>
        </authorList>
    </citation>
    <scope>NUCLEOTIDE SEQUENCE</scope>
</reference>
<dbReference type="AlphaFoldDB" id="A0A8X6VHV8"/>
<comment type="caution">
    <text evidence="2">The sequence shown here is derived from an EMBL/GenBank/DDBJ whole genome shotgun (WGS) entry which is preliminary data.</text>
</comment>
<proteinExistence type="predicted"/>
<organism evidence="2 3">
    <name type="scientific">Trichonephila clavipes</name>
    <name type="common">Golden silk orbweaver</name>
    <name type="synonym">Nephila clavipes</name>
    <dbReference type="NCBI Taxonomy" id="2585209"/>
    <lineage>
        <taxon>Eukaryota</taxon>
        <taxon>Metazoa</taxon>
        <taxon>Ecdysozoa</taxon>
        <taxon>Arthropoda</taxon>
        <taxon>Chelicerata</taxon>
        <taxon>Arachnida</taxon>
        <taxon>Araneae</taxon>
        <taxon>Araneomorphae</taxon>
        <taxon>Entelegynae</taxon>
        <taxon>Araneoidea</taxon>
        <taxon>Nephilidae</taxon>
        <taxon>Trichonephila</taxon>
    </lineage>
</organism>
<evidence type="ECO:0000313" key="2">
    <source>
        <dbReference type="EMBL" id="GFY07899.1"/>
    </source>
</evidence>